<dbReference type="Gene3D" id="3.40.50.300">
    <property type="entry name" value="P-loop containing nucleotide triphosphate hydrolases"/>
    <property type="match status" value="4"/>
</dbReference>
<name>A0A5N0ENJ5_9NOCA</name>
<dbReference type="InterPro" id="IPR011600">
    <property type="entry name" value="Pept_C14_caspase"/>
</dbReference>
<gene>
    <name evidence="6" type="primary">eccCb</name>
    <name evidence="6" type="ORF">F3087_03940</name>
</gene>
<dbReference type="NCBIfam" id="TIGR03925">
    <property type="entry name" value="T7SS_EccC_b"/>
    <property type="match status" value="1"/>
</dbReference>
<dbReference type="GO" id="GO:0005524">
    <property type="term" value="F:ATP binding"/>
    <property type="evidence" value="ECO:0007669"/>
    <property type="project" value="UniProtKB-UniRule"/>
</dbReference>
<proteinExistence type="predicted"/>
<dbReference type="Gene3D" id="3.40.50.1460">
    <property type="match status" value="1"/>
</dbReference>
<dbReference type="OrthoDB" id="9807790at2"/>
<dbReference type="InterPro" id="IPR003593">
    <property type="entry name" value="AAA+_ATPase"/>
</dbReference>
<organism evidence="6 7">
    <name type="scientific">Nocardia colli</name>
    <dbReference type="NCBI Taxonomy" id="2545717"/>
    <lineage>
        <taxon>Bacteria</taxon>
        <taxon>Bacillati</taxon>
        <taxon>Actinomycetota</taxon>
        <taxon>Actinomycetes</taxon>
        <taxon>Mycobacteriales</taxon>
        <taxon>Nocardiaceae</taxon>
        <taxon>Nocardia</taxon>
    </lineage>
</organism>
<evidence type="ECO:0000256" key="1">
    <source>
        <dbReference type="ARBA" id="ARBA00022737"/>
    </source>
</evidence>
<dbReference type="GO" id="GO:0006508">
    <property type="term" value="P:proteolysis"/>
    <property type="evidence" value="ECO:0007669"/>
    <property type="project" value="InterPro"/>
</dbReference>
<feature type="domain" description="FtsK" evidence="5">
    <location>
        <begin position="625"/>
        <end position="825"/>
    </location>
</feature>
<dbReference type="GO" id="GO:0004197">
    <property type="term" value="F:cysteine-type endopeptidase activity"/>
    <property type="evidence" value="ECO:0007669"/>
    <property type="project" value="InterPro"/>
</dbReference>
<dbReference type="EMBL" id="VXLC01000001">
    <property type="protein sequence ID" value="KAA8890446.1"/>
    <property type="molecule type" value="Genomic_DNA"/>
</dbReference>
<comment type="caution">
    <text evidence="6">The sequence shown here is derived from an EMBL/GenBank/DDBJ whole genome shotgun (WGS) entry which is preliminary data.</text>
</comment>
<dbReference type="Pfam" id="PF00656">
    <property type="entry name" value="Peptidase_C14"/>
    <property type="match status" value="1"/>
</dbReference>
<dbReference type="SUPFAM" id="SSF52540">
    <property type="entry name" value="P-loop containing nucleoside triphosphate hydrolases"/>
    <property type="match status" value="4"/>
</dbReference>
<dbReference type="InterPro" id="IPR023837">
    <property type="entry name" value="EccCb-like_Actinobacteria"/>
</dbReference>
<dbReference type="Proteomes" id="UP000323876">
    <property type="component" value="Unassembled WGS sequence"/>
</dbReference>
<dbReference type="InterPro" id="IPR002543">
    <property type="entry name" value="FtsK_dom"/>
</dbReference>
<feature type="binding site" evidence="4">
    <location>
        <begin position="344"/>
        <end position="351"/>
    </location>
    <ligand>
        <name>ATP</name>
        <dbReference type="ChEBI" id="CHEBI:30616"/>
    </ligand>
</feature>
<evidence type="ECO:0000256" key="4">
    <source>
        <dbReference type="PROSITE-ProRule" id="PRU00289"/>
    </source>
</evidence>
<keyword evidence="1" id="KW-0677">Repeat</keyword>
<sequence>MDRSTASSISCGAYSPMTSPRGRRIALFVANDTFYSTSISQLYAPVSDARELRNLLHDPSIGAFQPAEILVNESKTEIERSIERLFRNAGPEDLVLFYYSGHGFRTSRNLYLAACNTDPNLPSSSAVSSAFIKELIRESSAAAKIILLDCCYSGAFLGSDVIKAVGGIDDGVGEHLVTGDGICVMTACTGVQIAEDGIRSAADDSVPLSMFTSAIVNGITTTGLAGNGTGEISTHDLWTYVSDEVRRRTDRQTPSHYGFLNDEVFIARTRRRPVGASDGGDRVLLGSLLGRLEQVEDAGLRAESWWGTGKLAVPIGRQRRPDGTIGDIAQLQFAGPDNGLLVVGRAGSGKSTLLRTLVASLALTHSADEARVHVLESSNRLGSMRELPHVGDVVCDDEPEQVAALLQRMLDEIGSRKRLYRKHNIDSPASLRAARGALPEGPVPDLFLVLDRWDDFADLLPKAADTVRRIAGAGPEYAIHVVATVRDWNEVPDWMARLLAVQIELRMHQPRDSRIDPELAVRLPEGPGWGLHQKQPFRIAVPDIREPPVDPAMVDDMTDGAADLVARLRTRHAAAGSGSAGPDVEADFAALHGLDDVSVFEIEQWWRQRPVRELLRIPIGATRPGDPVLLDLKQGADGGMGPHGLVVGAIGAGKSELLRTIVLGLALHHGPDRVNFLLVDFKNGATFQPLTSLRHVAGHVRDVEQDLYLRERLQEVLDGEIDRRRRQLEESGPYTTIGEYEQARAAGAMLPPLPVLVIVIEEFVELLSGTSTFVDVLVRIGRLGRSLGMHLLLGTQRPDEWRLRALDSYLSYRIALRTFSPAESRLVLGTTDAYHLPRIPGYGYLRIGTGTATRFRAAYASGPGPSVPGNGGAGPVDRPVSESLAVALGRHGSAAHQVWTDPLSDSPTVGMLLRQWNSSPSADGPGLLRLPIGVVDVPRKHYREVLCADLSDSSGHMAIVGGPRSGKSTALRTLIVSAAATHTPEQVQFYCLDLGGALAGLTEFPHVGSVAGRRDSDRVRRTVAELGALVGRREQRFGELGLTSMHEFRSRKARVDRLSTEKQAADPISADRYGDVFLIVDGLDVVQQDYPALEQTIVTIATQGPRYGIHVVVTLPPWTRTRLALPDMVGTLIELRLGDPADSQLDRAAAGTVPPDRPGRGLSPDKLHLLIALPRLDSETDPKQLPSGIAAAAKQLRTIYGSRQAPEVRLLPTEIPRAHVLRSALHAGVTQDATHLAVGLGENELSPLILDFDAQPHLMAFADQGCGKTTLLHNILLGITENAAPEQAGILLIDYRRTLLHAVDPAHLIAYCASAATVPEAVDHLCRTLTARIPGPEVGPHQLRDRTWWTGPELYVVVDDHDLIVTDGDDPLEPLLEFLPTAHDIGLHLIIARRATNLTRALNGTLLGRLHEISATTLLMSAPTEEGKPFTPTLRATPLPPGRGTLLTRTQPPQLIQIAHLPPPQ</sequence>
<dbReference type="InterPro" id="IPR029030">
    <property type="entry name" value="Caspase-like_dom_sf"/>
</dbReference>
<feature type="binding site" evidence="4">
    <location>
        <begin position="1262"/>
        <end position="1269"/>
    </location>
    <ligand>
        <name>ATP</name>
        <dbReference type="ChEBI" id="CHEBI:30616"/>
    </ligand>
</feature>
<keyword evidence="7" id="KW-1185">Reference proteome</keyword>
<dbReference type="SUPFAM" id="SSF52129">
    <property type="entry name" value="Caspase-like"/>
    <property type="match status" value="1"/>
</dbReference>
<feature type="domain" description="FtsK" evidence="5">
    <location>
        <begin position="326"/>
        <end position="514"/>
    </location>
</feature>
<evidence type="ECO:0000256" key="2">
    <source>
        <dbReference type="ARBA" id="ARBA00022741"/>
    </source>
</evidence>
<feature type="binding site" evidence="4">
    <location>
        <begin position="648"/>
        <end position="655"/>
    </location>
    <ligand>
        <name>ATP</name>
        <dbReference type="ChEBI" id="CHEBI:30616"/>
    </ligand>
</feature>
<evidence type="ECO:0000313" key="7">
    <source>
        <dbReference type="Proteomes" id="UP000323876"/>
    </source>
</evidence>
<dbReference type="SMART" id="SM00382">
    <property type="entry name" value="AAA"/>
    <property type="match status" value="4"/>
</dbReference>
<feature type="binding site" evidence="4">
    <location>
        <begin position="961"/>
        <end position="968"/>
    </location>
    <ligand>
        <name>ATP</name>
        <dbReference type="ChEBI" id="CHEBI:30616"/>
    </ligand>
</feature>
<evidence type="ECO:0000256" key="3">
    <source>
        <dbReference type="ARBA" id="ARBA00022840"/>
    </source>
</evidence>
<keyword evidence="3 4" id="KW-0067">ATP-binding</keyword>
<dbReference type="PANTHER" id="PTHR22683:SF1">
    <property type="entry name" value="TYPE VII SECRETION SYSTEM PROTEIN ESSC"/>
    <property type="match status" value="1"/>
</dbReference>
<feature type="domain" description="FtsK" evidence="5">
    <location>
        <begin position="1245"/>
        <end position="1428"/>
    </location>
</feature>
<feature type="domain" description="FtsK" evidence="5">
    <location>
        <begin position="942"/>
        <end position="1144"/>
    </location>
</feature>
<protein>
    <submittedName>
        <fullName evidence="6">Type VII secretion protein EccCb</fullName>
    </submittedName>
</protein>
<evidence type="ECO:0000259" key="5">
    <source>
        <dbReference type="PROSITE" id="PS50901"/>
    </source>
</evidence>
<dbReference type="InterPro" id="IPR027417">
    <property type="entry name" value="P-loop_NTPase"/>
</dbReference>
<evidence type="ECO:0000313" key="6">
    <source>
        <dbReference type="EMBL" id="KAA8890446.1"/>
    </source>
</evidence>
<reference evidence="6 7" key="1">
    <citation type="submission" date="2019-09" db="EMBL/GenBank/DDBJ databases">
        <authorList>
            <person name="Wang X."/>
        </authorList>
    </citation>
    <scope>NUCLEOTIDE SEQUENCE [LARGE SCALE GENOMIC DNA]</scope>
    <source>
        <strain evidence="6 7">CICC 11023</strain>
    </source>
</reference>
<dbReference type="PANTHER" id="PTHR22683">
    <property type="entry name" value="SPORULATION PROTEIN RELATED"/>
    <property type="match status" value="1"/>
</dbReference>
<dbReference type="GO" id="GO:0003677">
    <property type="term" value="F:DNA binding"/>
    <property type="evidence" value="ECO:0007669"/>
    <property type="project" value="InterPro"/>
</dbReference>
<dbReference type="Pfam" id="PF01580">
    <property type="entry name" value="FtsK_SpoIIIE"/>
    <property type="match status" value="4"/>
</dbReference>
<accession>A0A5N0ENJ5</accession>
<keyword evidence="2 4" id="KW-0547">Nucleotide-binding</keyword>
<dbReference type="InterPro" id="IPR050206">
    <property type="entry name" value="FtsK/SpoIIIE/SftA"/>
</dbReference>
<dbReference type="PROSITE" id="PS50901">
    <property type="entry name" value="FTSK"/>
    <property type="match status" value="4"/>
</dbReference>